<evidence type="ECO:0000256" key="13">
    <source>
        <dbReference type="PROSITE-ProRule" id="PRU10141"/>
    </source>
</evidence>
<dbReference type="InterPro" id="IPR001245">
    <property type="entry name" value="Ser-Thr/Tyr_kinase_cat_dom"/>
</dbReference>
<dbReference type="PROSITE" id="PS50011">
    <property type="entry name" value="PROTEIN_KINASE_DOM"/>
    <property type="match status" value="1"/>
</dbReference>
<dbReference type="FunFam" id="3.30.200.20:FF:000043">
    <property type="entry name" value="Wall-associated receptor kinase 2"/>
    <property type="match status" value="1"/>
</dbReference>
<dbReference type="InterPro" id="IPR017441">
    <property type="entry name" value="Protein_kinase_ATP_BS"/>
</dbReference>
<dbReference type="SMART" id="SM00220">
    <property type="entry name" value="S_TKc"/>
    <property type="match status" value="1"/>
</dbReference>
<evidence type="ECO:0000313" key="15">
    <source>
        <dbReference type="EMBL" id="OAY63228.1"/>
    </source>
</evidence>
<dbReference type="CDD" id="cd14066">
    <property type="entry name" value="STKc_IRAK"/>
    <property type="match status" value="1"/>
</dbReference>
<dbReference type="PANTHER" id="PTHR27005">
    <property type="entry name" value="WALL-ASSOCIATED RECEPTOR KINASE-LIKE 21"/>
    <property type="match status" value="1"/>
</dbReference>
<proteinExistence type="predicted"/>
<evidence type="ECO:0000259" key="14">
    <source>
        <dbReference type="PROSITE" id="PS50011"/>
    </source>
</evidence>
<dbReference type="Proteomes" id="UP000092600">
    <property type="component" value="Unassembled WGS sequence"/>
</dbReference>
<protein>
    <submittedName>
        <fullName evidence="15">Wall-associated receptor kinase 2</fullName>
    </submittedName>
</protein>
<evidence type="ECO:0000256" key="1">
    <source>
        <dbReference type="ARBA" id="ARBA00004479"/>
    </source>
</evidence>
<dbReference type="Gene3D" id="1.10.510.10">
    <property type="entry name" value="Transferase(Phosphotransferase) domain 1"/>
    <property type="match status" value="1"/>
</dbReference>
<dbReference type="Pfam" id="PF07714">
    <property type="entry name" value="PK_Tyr_Ser-Thr"/>
    <property type="match status" value="1"/>
</dbReference>
<evidence type="ECO:0000256" key="11">
    <source>
        <dbReference type="ARBA" id="ARBA00023157"/>
    </source>
</evidence>
<keyword evidence="4" id="KW-0812">Transmembrane</keyword>
<dbReference type="STRING" id="4615.A0A199UER2"/>
<dbReference type="GO" id="GO:0005524">
    <property type="term" value="F:ATP binding"/>
    <property type="evidence" value="ECO:0007669"/>
    <property type="project" value="UniProtKB-UniRule"/>
</dbReference>
<dbReference type="InterPro" id="IPR025287">
    <property type="entry name" value="WAK_GUB"/>
</dbReference>
<feature type="binding site" evidence="13">
    <location>
        <position position="423"/>
    </location>
    <ligand>
        <name>ATP</name>
        <dbReference type="ChEBI" id="CHEBI:30616"/>
    </ligand>
</feature>
<organism evidence="15 16">
    <name type="scientific">Ananas comosus</name>
    <name type="common">Pineapple</name>
    <name type="synonym">Ananas ananas</name>
    <dbReference type="NCBI Taxonomy" id="4615"/>
    <lineage>
        <taxon>Eukaryota</taxon>
        <taxon>Viridiplantae</taxon>
        <taxon>Streptophyta</taxon>
        <taxon>Embryophyta</taxon>
        <taxon>Tracheophyta</taxon>
        <taxon>Spermatophyta</taxon>
        <taxon>Magnoliopsida</taxon>
        <taxon>Liliopsida</taxon>
        <taxon>Poales</taxon>
        <taxon>Bromeliaceae</taxon>
        <taxon>Bromelioideae</taxon>
        <taxon>Ananas</taxon>
    </lineage>
</organism>
<evidence type="ECO:0000256" key="7">
    <source>
        <dbReference type="ARBA" id="ARBA00022777"/>
    </source>
</evidence>
<dbReference type="InterPro" id="IPR011009">
    <property type="entry name" value="Kinase-like_dom_sf"/>
</dbReference>
<keyword evidence="8 13" id="KW-0067">ATP-binding</keyword>
<dbReference type="PANTHER" id="PTHR27005:SF479">
    <property type="entry name" value="OS06G0706600 PROTEIN"/>
    <property type="match status" value="1"/>
</dbReference>
<evidence type="ECO:0000313" key="16">
    <source>
        <dbReference type="Proteomes" id="UP000092600"/>
    </source>
</evidence>
<evidence type="ECO:0000256" key="6">
    <source>
        <dbReference type="ARBA" id="ARBA00022741"/>
    </source>
</evidence>
<gene>
    <name evidence="15" type="ORF">ACMD2_18103</name>
</gene>
<evidence type="ECO:0000256" key="12">
    <source>
        <dbReference type="ARBA" id="ARBA00023180"/>
    </source>
</evidence>
<evidence type="ECO:0000256" key="4">
    <source>
        <dbReference type="ARBA" id="ARBA00022692"/>
    </source>
</evidence>
<keyword evidence="7 15" id="KW-0418">Kinase</keyword>
<dbReference type="Gene3D" id="3.30.200.20">
    <property type="entry name" value="Phosphorylase Kinase, domain 1"/>
    <property type="match status" value="1"/>
</dbReference>
<reference evidence="15 16" key="1">
    <citation type="journal article" date="2016" name="DNA Res.">
        <title>The draft genome of MD-2 pineapple using hybrid error correction of long reads.</title>
        <authorList>
            <person name="Redwan R.M."/>
            <person name="Saidin A."/>
            <person name="Kumar S.V."/>
        </authorList>
    </citation>
    <scope>NUCLEOTIDE SEQUENCE [LARGE SCALE GENOMIC DNA]</scope>
    <source>
        <strain evidence="16">cv. MD2</strain>
        <tissue evidence="15">Leaf</tissue>
    </source>
</reference>
<evidence type="ECO:0000256" key="3">
    <source>
        <dbReference type="ARBA" id="ARBA00022679"/>
    </source>
</evidence>
<evidence type="ECO:0000256" key="5">
    <source>
        <dbReference type="ARBA" id="ARBA00022729"/>
    </source>
</evidence>
<dbReference type="PROSITE" id="PS00108">
    <property type="entry name" value="PROTEIN_KINASE_ST"/>
    <property type="match status" value="1"/>
</dbReference>
<dbReference type="FunFam" id="1.10.510.10:FF:000084">
    <property type="entry name" value="Wall-associated receptor kinase 2"/>
    <property type="match status" value="1"/>
</dbReference>
<dbReference type="SUPFAM" id="SSF56112">
    <property type="entry name" value="Protein kinase-like (PK-like)"/>
    <property type="match status" value="1"/>
</dbReference>
<name>A0A199UER2_ANACO</name>
<dbReference type="GO" id="GO:0005886">
    <property type="term" value="C:plasma membrane"/>
    <property type="evidence" value="ECO:0007669"/>
    <property type="project" value="TreeGrafter"/>
</dbReference>
<comment type="subcellular location">
    <subcellularLocation>
        <location evidence="1">Membrane</location>
        <topology evidence="1">Single-pass type I membrane protein</topology>
    </subcellularLocation>
</comment>
<dbReference type="Pfam" id="PF13947">
    <property type="entry name" value="GUB_WAK_bind"/>
    <property type="match status" value="1"/>
</dbReference>
<dbReference type="AlphaFoldDB" id="A0A199UER2"/>
<feature type="domain" description="Protein kinase" evidence="14">
    <location>
        <begin position="395"/>
        <end position="668"/>
    </location>
</feature>
<dbReference type="PROSITE" id="PS00107">
    <property type="entry name" value="PROTEIN_KINASE_ATP"/>
    <property type="match status" value="1"/>
</dbReference>
<keyword evidence="6 13" id="KW-0547">Nucleotide-binding</keyword>
<dbReference type="GO" id="GO:0007166">
    <property type="term" value="P:cell surface receptor signaling pathway"/>
    <property type="evidence" value="ECO:0007669"/>
    <property type="project" value="InterPro"/>
</dbReference>
<evidence type="ECO:0000256" key="2">
    <source>
        <dbReference type="ARBA" id="ARBA00022527"/>
    </source>
</evidence>
<dbReference type="InterPro" id="IPR045274">
    <property type="entry name" value="WAK-like"/>
</dbReference>
<keyword evidence="12" id="KW-0325">Glycoprotein</keyword>
<dbReference type="EMBL" id="LSRQ01008362">
    <property type="protein sequence ID" value="OAY63228.1"/>
    <property type="molecule type" value="Genomic_DNA"/>
</dbReference>
<keyword evidence="5" id="KW-0732">Signal</keyword>
<dbReference type="GO" id="GO:0030247">
    <property type="term" value="F:polysaccharide binding"/>
    <property type="evidence" value="ECO:0007669"/>
    <property type="project" value="InterPro"/>
</dbReference>
<evidence type="ECO:0000256" key="9">
    <source>
        <dbReference type="ARBA" id="ARBA00022989"/>
    </source>
</evidence>
<evidence type="ECO:0000256" key="10">
    <source>
        <dbReference type="ARBA" id="ARBA00023136"/>
    </source>
</evidence>
<keyword evidence="2" id="KW-0723">Serine/threonine-protein kinase</keyword>
<keyword evidence="15" id="KW-0675">Receptor</keyword>
<accession>A0A199UER2</accession>
<keyword evidence="10" id="KW-0472">Membrane</keyword>
<keyword evidence="9" id="KW-1133">Transmembrane helix</keyword>
<comment type="caution">
    <text evidence="15">The sequence shown here is derived from an EMBL/GenBank/DDBJ whole genome shotgun (WGS) entry which is preliminary data.</text>
</comment>
<keyword evidence="11" id="KW-1015">Disulfide bond</keyword>
<keyword evidence="3" id="KW-0808">Transferase</keyword>
<dbReference type="InterPro" id="IPR000719">
    <property type="entry name" value="Prot_kinase_dom"/>
</dbReference>
<dbReference type="InterPro" id="IPR008271">
    <property type="entry name" value="Ser/Thr_kinase_AS"/>
</dbReference>
<evidence type="ECO:0000256" key="8">
    <source>
        <dbReference type="ARBA" id="ARBA00022840"/>
    </source>
</evidence>
<sequence length="713" mass="79088">MEPKKNCVTTGGIAVLGGLFLIQLLTLQLASALAQTIALPRCQPRCGDVEIPYPFGIGRNCSMEAGFTLDCKLISNGTYKPFLDIYEFLSISLSLGQARIANLVLSICYNATDFSVTSEESWTIDFTALPYRFSSTLNKFTTVGCETLAYIRMNKTADSYVTGCVSLCGDKKSLINGSCSGIGCCQTAIPKGITYYDVSFDLGFNSSDTYQFSQCGYAVLVEERVFKFNTSCITTGELQGKKLPVVLDWAVRNKTCWEAQQDRASYACVSNNSECVDSLNDTGYLCNCKEGYEGNPYLANGCRGTKENPYKRGTCNPDRTLLMKVATGVSACFVTLTVIPLCIYIICERKKLTDVKEKYFQQHGGRLLLEEMGKKQGLAFTIFTKEELEEATNNFDMSNILGHGGNGMVYKGVLKDDRVVAIKRAKIINEKQKKEFGKEMIILAQINHKNVVKLLGCCLEVEVPILVYEFVPKGTLSHLLHGKSPRVLVTFETRLRIATESAEALAYLHSSALPPIIHGDVKPANILLDDRLMAKVADFGASRPAPMNEVQYVTLVQGTLGYLDPEYMQTYELTHKSDVYSFGVVLLELLTGKNAISLEGPEEERSLSSKFLVAMQENGLYELLDDHIKDDEELELIEAVAALARTCLSIKREERPSMKDVAEELGRLRKLKQNCLEHHKPVASFGYDHDLGDATIYHSLEQEVGMSIESFLF</sequence>
<dbReference type="GO" id="GO:0004674">
    <property type="term" value="F:protein serine/threonine kinase activity"/>
    <property type="evidence" value="ECO:0007669"/>
    <property type="project" value="UniProtKB-KW"/>
</dbReference>